<dbReference type="AlphaFoldDB" id="A0A1B0CN74"/>
<feature type="coiled-coil region" evidence="3">
    <location>
        <begin position="346"/>
        <end position="459"/>
    </location>
</feature>
<keyword evidence="7" id="KW-1185">Reference proteome</keyword>
<evidence type="ECO:0000256" key="1">
    <source>
        <dbReference type="ARBA" id="ARBA00004496"/>
    </source>
</evidence>
<dbReference type="GO" id="GO:0008017">
    <property type="term" value="F:microtubule binding"/>
    <property type="evidence" value="ECO:0007669"/>
    <property type="project" value="TreeGrafter"/>
</dbReference>
<feature type="region of interest" description="Disordered" evidence="4">
    <location>
        <begin position="1"/>
        <end position="24"/>
    </location>
</feature>
<feature type="domain" description="Centrosomin N-terminal motif 1" evidence="5">
    <location>
        <begin position="58"/>
        <end position="131"/>
    </location>
</feature>
<dbReference type="GO" id="GO:0007099">
    <property type="term" value="P:centriole replication"/>
    <property type="evidence" value="ECO:0007669"/>
    <property type="project" value="TreeGrafter"/>
</dbReference>
<dbReference type="GO" id="GO:0001578">
    <property type="term" value="P:microtubule bundle formation"/>
    <property type="evidence" value="ECO:0007669"/>
    <property type="project" value="TreeGrafter"/>
</dbReference>
<comment type="subcellular location">
    <subcellularLocation>
        <location evidence="1">Cytoplasm</location>
    </subcellularLocation>
</comment>
<proteinExistence type="predicted"/>
<dbReference type="InterPro" id="IPR042791">
    <property type="entry name" value="CDK5RAP2"/>
</dbReference>
<evidence type="ECO:0000256" key="2">
    <source>
        <dbReference type="ARBA" id="ARBA00022490"/>
    </source>
</evidence>
<accession>A0A1B0CN74</accession>
<dbReference type="InterPro" id="IPR012943">
    <property type="entry name" value="Cnn_1N"/>
</dbReference>
<dbReference type="GO" id="GO:0046600">
    <property type="term" value="P:negative regulation of centriole replication"/>
    <property type="evidence" value="ECO:0007669"/>
    <property type="project" value="TreeGrafter"/>
</dbReference>
<feature type="compositionally biased region" description="Polar residues" evidence="4">
    <location>
        <begin position="7"/>
        <end position="24"/>
    </location>
</feature>
<keyword evidence="3" id="KW-0175">Coiled coil</keyword>
<dbReference type="GO" id="GO:0005737">
    <property type="term" value="C:cytoplasm"/>
    <property type="evidence" value="ECO:0007669"/>
    <property type="project" value="UniProtKB-SubCell"/>
</dbReference>
<sequence>MSGLFRYNSNATTSQRRTPMRSFRTTPGQLQDVTMDNSYSYGFRSPAFGQGSPSQTRSVRDYEEQITAQQRENFNLKLRIYFLEEKLNGSALGQGTESLFKQNVDLKVEIEAQKRELQEKHELLTQAASAMKYMEDSQKVLEEEAKATETELKSRIDLLELEISEMQKIYGPMSPKTNLISLVEGDTSCGQLRVSDGGFLGEQGVTELHELHGRIDQLTSMNGEVTEALKHLEAMHQEKGLKIREYEAKNNELVAENLELKEKICNLDKGTKITEELKVQLFEVRKQLAEKLCDQQTLEASLQEKTKAYEKVCAVVQKLLNARNESTREQRKSDVSSQVSDDMESIEALHAQITNKDVEISNLRAEILRTVEQKNAEIYELKTEVKRKTTNLQNLINRDLWDKNREIERLTRQMHGMELESPVVSEVDQLHSQFTEAQYNEAVEKNVLLQRKLDELRQKVW</sequence>
<evidence type="ECO:0000256" key="3">
    <source>
        <dbReference type="SAM" id="Coils"/>
    </source>
</evidence>
<feature type="coiled-coil region" evidence="3">
    <location>
        <begin position="103"/>
        <end position="169"/>
    </location>
</feature>
<dbReference type="GO" id="GO:0035371">
    <property type="term" value="C:microtubule plus-end"/>
    <property type="evidence" value="ECO:0007669"/>
    <property type="project" value="TreeGrafter"/>
</dbReference>
<dbReference type="GO" id="GO:0043015">
    <property type="term" value="F:gamma-tubulin binding"/>
    <property type="evidence" value="ECO:0007669"/>
    <property type="project" value="TreeGrafter"/>
</dbReference>
<evidence type="ECO:0000256" key="4">
    <source>
        <dbReference type="SAM" id="MobiDB-lite"/>
    </source>
</evidence>
<reference evidence="6" key="1">
    <citation type="submission" date="2020-05" db="UniProtKB">
        <authorList>
            <consortium name="EnsemblMetazoa"/>
        </authorList>
    </citation>
    <scope>IDENTIFICATION</scope>
    <source>
        <strain evidence="6">Jacobina</strain>
    </source>
</reference>
<dbReference type="EMBL" id="AJWK01019874">
    <property type="status" value="NOT_ANNOTATED_CDS"/>
    <property type="molecule type" value="Genomic_DNA"/>
</dbReference>
<name>A0A1B0CN74_LUTLO</name>
<protein>
    <recommendedName>
        <fullName evidence="5">Centrosomin N-terminal motif 1 domain-containing protein</fullName>
    </recommendedName>
</protein>
<dbReference type="GO" id="GO:0090266">
    <property type="term" value="P:regulation of mitotic cell cycle spindle assembly checkpoint"/>
    <property type="evidence" value="ECO:0007669"/>
    <property type="project" value="TreeGrafter"/>
</dbReference>
<dbReference type="Proteomes" id="UP000092461">
    <property type="component" value="Unassembled WGS sequence"/>
</dbReference>
<keyword evidence="2" id="KW-0963">Cytoplasm</keyword>
<dbReference type="EnsemblMetazoa" id="LLOJ006158-RA">
    <property type="protein sequence ID" value="LLOJ006158-PA"/>
    <property type="gene ID" value="LLOJ006158"/>
</dbReference>
<dbReference type="GO" id="GO:0000132">
    <property type="term" value="P:establishment of mitotic spindle orientation"/>
    <property type="evidence" value="ECO:0007669"/>
    <property type="project" value="TreeGrafter"/>
</dbReference>
<dbReference type="Pfam" id="PF07989">
    <property type="entry name" value="Cnn_1N"/>
    <property type="match status" value="1"/>
</dbReference>
<dbReference type="GO" id="GO:0097431">
    <property type="term" value="C:mitotic spindle pole"/>
    <property type="evidence" value="ECO:0007669"/>
    <property type="project" value="TreeGrafter"/>
</dbReference>
<dbReference type="GO" id="GO:0000242">
    <property type="term" value="C:pericentriolar material"/>
    <property type="evidence" value="ECO:0007669"/>
    <property type="project" value="TreeGrafter"/>
</dbReference>
<dbReference type="PANTHER" id="PTHR46930">
    <property type="entry name" value="CDK5 REGULATORY SUBUNIT-ASSOCIATED PROTEIN 2"/>
    <property type="match status" value="1"/>
</dbReference>
<evidence type="ECO:0000313" key="6">
    <source>
        <dbReference type="EnsemblMetazoa" id="LLOJ006158-PA"/>
    </source>
</evidence>
<dbReference type="GO" id="GO:0007059">
    <property type="term" value="P:chromosome segregation"/>
    <property type="evidence" value="ECO:0007669"/>
    <property type="project" value="TreeGrafter"/>
</dbReference>
<feature type="coiled-coil region" evidence="3">
    <location>
        <begin position="229"/>
        <end position="263"/>
    </location>
</feature>
<dbReference type="VEuPathDB" id="VectorBase:LLONM1_009421"/>
<dbReference type="PANTHER" id="PTHR46930:SF1">
    <property type="entry name" value="CDK5 REGULATORY SUBUNIT-ASSOCIATED PROTEIN 2"/>
    <property type="match status" value="1"/>
</dbReference>
<dbReference type="VEuPathDB" id="VectorBase:LLOJ006158"/>
<evidence type="ECO:0000313" key="7">
    <source>
        <dbReference type="Proteomes" id="UP000092461"/>
    </source>
</evidence>
<evidence type="ECO:0000259" key="5">
    <source>
        <dbReference type="Pfam" id="PF07989"/>
    </source>
</evidence>
<organism evidence="6 7">
    <name type="scientific">Lutzomyia longipalpis</name>
    <name type="common">Sand fly</name>
    <dbReference type="NCBI Taxonomy" id="7200"/>
    <lineage>
        <taxon>Eukaryota</taxon>
        <taxon>Metazoa</taxon>
        <taxon>Ecdysozoa</taxon>
        <taxon>Arthropoda</taxon>
        <taxon>Hexapoda</taxon>
        <taxon>Insecta</taxon>
        <taxon>Pterygota</taxon>
        <taxon>Neoptera</taxon>
        <taxon>Endopterygota</taxon>
        <taxon>Diptera</taxon>
        <taxon>Nematocera</taxon>
        <taxon>Psychodoidea</taxon>
        <taxon>Psychodidae</taxon>
        <taxon>Lutzomyia</taxon>
        <taxon>Lutzomyia</taxon>
    </lineage>
</organism>